<dbReference type="NCBIfam" id="TIGR00858">
    <property type="entry name" value="bioF"/>
    <property type="match status" value="1"/>
</dbReference>
<dbReference type="CDD" id="cd06454">
    <property type="entry name" value="KBL_like"/>
    <property type="match status" value="1"/>
</dbReference>
<evidence type="ECO:0000313" key="12">
    <source>
        <dbReference type="EMBL" id="WGZ90953.1"/>
    </source>
</evidence>
<dbReference type="HAMAP" id="MF_01693">
    <property type="entry name" value="BioF_aminotrans_2"/>
    <property type="match status" value="1"/>
</dbReference>
<dbReference type="InterPro" id="IPR004723">
    <property type="entry name" value="AONS_Archaea/Proteobacteria"/>
</dbReference>
<feature type="binding site" evidence="9">
    <location>
        <begin position="108"/>
        <end position="109"/>
    </location>
    <ligand>
        <name>pyridoxal 5'-phosphate</name>
        <dbReference type="ChEBI" id="CHEBI:597326"/>
    </ligand>
</feature>
<sequence>MDKFAKLHAFLQQQQQQQLYRRTRLAETAQQPRRIIDGKALLTFCSNDYLGLANHPAVIQAFQQAANEYGVGSGAAHLVNGHSKPHQQLEEALAEFTGRAQALLFSTGYMANIGVTNALLGRHDFIYADKLNHASLVDAALLSGAKVTRYAHNDSAQLAKRLQHTEHTQLILTDGVFSMDGDVAPIQALARLAQQANAWLMVDDAHGLGVLGKTGAGLLEQAALSASDVPILMGTLGKALGTAGAFVAGDSALIEYLKQTARSWIFTTAQPPAVAAATLASLALVQQGQHLREHLQQLIQQFRQGAEQLGLQLMDSQTPIQPIILGSNAHALAASTYLESQGILVTAIRPPTVPQGTARLRVTLSAAHSTVDVERLLAALDQQSFKQLVAQ</sequence>
<evidence type="ECO:0000256" key="10">
    <source>
        <dbReference type="PIRSR" id="PIRSR604723-51"/>
    </source>
</evidence>
<reference evidence="12" key="2">
    <citation type="submission" date="2023-04" db="EMBL/GenBank/DDBJ databases">
        <authorList>
            <person name="Beletskiy A.V."/>
            <person name="Mardanov A.V."/>
            <person name="Ravin N.V."/>
        </authorList>
    </citation>
    <scope>NUCLEOTIDE SEQUENCE</scope>
    <source>
        <strain evidence="12">GKL-01</strain>
    </source>
</reference>
<dbReference type="Proteomes" id="UP001300672">
    <property type="component" value="Chromosome"/>
</dbReference>
<dbReference type="InterPro" id="IPR004839">
    <property type="entry name" value="Aminotransferase_I/II_large"/>
</dbReference>
<proteinExistence type="inferred from homology"/>
<accession>A0AA95H866</accession>
<dbReference type="InterPro" id="IPR015424">
    <property type="entry name" value="PyrdxlP-dep_Trfase"/>
</dbReference>
<dbReference type="PANTHER" id="PTHR13693">
    <property type="entry name" value="CLASS II AMINOTRANSFERASE/8-AMINO-7-OXONONANOATE SYNTHASE"/>
    <property type="match status" value="1"/>
</dbReference>
<evidence type="ECO:0000256" key="9">
    <source>
        <dbReference type="HAMAP-Rule" id="MF_01693"/>
    </source>
</evidence>
<comment type="function">
    <text evidence="9">Catalyzes the decarboxylative condensation of pimeloyl-[acyl-carrier protein] and L-alanine to produce 8-amino-7-oxononanoate (AON), [acyl-carrier protein], and carbon dioxide.</text>
</comment>
<feature type="binding site" evidence="9">
    <location>
        <position position="133"/>
    </location>
    <ligand>
        <name>substrate</name>
    </ligand>
</feature>
<feature type="domain" description="Aminotransferase class I/classII large" evidence="11">
    <location>
        <begin position="41"/>
        <end position="380"/>
    </location>
</feature>
<dbReference type="EMBL" id="CP124755">
    <property type="protein sequence ID" value="WGZ90953.1"/>
    <property type="molecule type" value="Genomic_DNA"/>
</dbReference>
<dbReference type="Pfam" id="PF00155">
    <property type="entry name" value="Aminotran_1_2"/>
    <property type="match status" value="1"/>
</dbReference>
<feature type="binding site" evidence="9">
    <location>
        <position position="235"/>
    </location>
    <ligand>
        <name>pyridoxal 5'-phosphate</name>
        <dbReference type="ChEBI" id="CHEBI:597326"/>
    </ligand>
</feature>
<dbReference type="GO" id="GO:0030170">
    <property type="term" value="F:pyridoxal phosphate binding"/>
    <property type="evidence" value="ECO:0007669"/>
    <property type="project" value="UniProtKB-UniRule"/>
</dbReference>
<keyword evidence="12" id="KW-0012">Acyltransferase</keyword>
<reference evidence="12" key="1">
    <citation type="journal article" date="2023" name="Int. J. Mol. Sci.">
        <title>Metagenomics Revealed a New Genus 'Candidatus Thiocaldithrix dubininis' gen. nov., sp. nov. and a New Species 'Candidatus Thiothrix putei' sp. nov. in the Family Thiotrichaceae, Some Members of Which Have Traits of Both Na+- and H+-Motive Energetics.</title>
        <authorList>
            <person name="Ravin N.V."/>
            <person name="Muntyan M.S."/>
            <person name="Smolyakov D.D."/>
            <person name="Rudenko T.S."/>
            <person name="Beletsky A.V."/>
            <person name="Mardanov A.V."/>
            <person name="Grabovich M.Y."/>
        </authorList>
    </citation>
    <scope>NUCLEOTIDE SEQUENCE</scope>
    <source>
        <strain evidence="12">GKL-01</strain>
    </source>
</reference>
<dbReference type="InterPro" id="IPR015422">
    <property type="entry name" value="PyrdxlP-dep_Trfase_small"/>
</dbReference>
<evidence type="ECO:0000256" key="1">
    <source>
        <dbReference type="ARBA" id="ARBA00001933"/>
    </source>
</evidence>
<evidence type="ECO:0000256" key="2">
    <source>
        <dbReference type="ARBA" id="ARBA00004746"/>
    </source>
</evidence>
<dbReference type="EC" id="2.3.1.47" evidence="9"/>
<feature type="binding site" evidence="9">
    <location>
        <position position="352"/>
    </location>
    <ligand>
        <name>substrate</name>
    </ligand>
</feature>
<comment type="cofactor">
    <cofactor evidence="1 9 10">
        <name>pyridoxal 5'-phosphate</name>
        <dbReference type="ChEBI" id="CHEBI:597326"/>
    </cofactor>
</comment>
<dbReference type="SUPFAM" id="SSF53383">
    <property type="entry name" value="PLP-dependent transferases"/>
    <property type="match status" value="1"/>
</dbReference>
<keyword evidence="5 9" id="KW-0808">Transferase</keyword>
<dbReference type="PANTHER" id="PTHR13693:SF100">
    <property type="entry name" value="8-AMINO-7-OXONONANOATE SYNTHASE"/>
    <property type="match status" value="1"/>
</dbReference>
<evidence type="ECO:0000256" key="7">
    <source>
        <dbReference type="ARBA" id="ARBA00022898"/>
    </source>
</evidence>
<dbReference type="GO" id="GO:0009102">
    <property type="term" value="P:biotin biosynthetic process"/>
    <property type="evidence" value="ECO:0007669"/>
    <property type="project" value="UniProtKB-UniRule"/>
</dbReference>
<dbReference type="KEGG" id="tdu:QJT80_00440"/>
<evidence type="ECO:0000259" key="11">
    <source>
        <dbReference type="Pfam" id="PF00155"/>
    </source>
</evidence>
<dbReference type="PROSITE" id="PS00599">
    <property type="entry name" value="AA_TRANSFER_CLASS_2"/>
    <property type="match status" value="1"/>
</dbReference>
<protein>
    <recommendedName>
        <fullName evidence="9">8-amino-7-oxononanoate synthase</fullName>
        <shortName evidence="9">AONS</shortName>
        <ecNumber evidence="9">2.3.1.47</ecNumber>
    </recommendedName>
    <alternativeName>
        <fullName evidence="9">7-keto-8-amino-pelargonic acid synthase</fullName>
        <shortName evidence="9">7-KAP synthase</shortName>
        <shortName evidence="9">KAPA synthase</shortName>
    </alternativeName>
    <alternativeName>
        <fullName evidence="9">8-amino-7-ketopelargonate synthase</fullName>
    </alternativeName>
</protein>
<evidence type="ECO:0000256" key="8">
    <source>
        <dbReference type="ARBA" id="ARBA00047715"/>
    </source>
</evidence>
<keyword evidence="7 9" id="KW-0663">Pyridoxal phosphate</keyword>
<comment type="similarity">
    <text evidence="3 9">Belongs to the class-II pyridoxal-phosphate-dependent aminotransferase family. BioF subfamily.</text>
</comment>
<comment type="catalytic activity">
    <reaction evidence="8 9">
        <text>6-carboxyhexanoyl-[ACP] + L-alanine + H(+) = (8S)-8-amino-7-oxononanoate + holo-[ACP] + CO2</text>
        <dbReference type="Rhea" id="RHEA:42288"/>
        <dbReference type="Rhea" id="RHEA-COMP:9685"/>
        <dbReference type="Rhea" id="RHEA-COMP:9955"/>
        <dbReference type="ChEBI" id="CHEBI:15378"/>
        <dbReference type="ChEBI" id="CHEBI:16526"/>
        <dbReference type="ChEBI" id="CHEBI:57972"/>
        <dbReference type="ChEBI" id="CHEBI:64479"/>
        <dbReference type="ChEBI" id="CHEBI:78846"/>
        <dbReference type="ChEBI" id="CHEBI:149468"/>
        <dbReference type="EC" id="2.3.1.47"/>
    </reaction>
</comment>
<feature type="modified residue" description="N6-(pyridoxal phosphate)lysine" evidence="9 10">
    <location>
        <position position="238"/>
    </location>
</feature>
<gene>
    <name evidence="9 12" type="primary">bioF</name>
    <name evidence="12" type="ORF">QJT80_00440</name>
</gene>
<evidence type="ECO:0000256" key="6">
    <source>
        <dbReference type="ARBA" id="ARBA00022756"/>
    </source>
</evidence>
<evidence type="ECO:0000256" key="3">
    <source>
        <dbReference type="ARBA" id="ARBA00010008"/>
    </source>
</evidence>
<dbReference type="GO" id="GO:0008710">
    <property type="term" value="F:8-amino-7-oxononanoate synthase activity"/>
    <property type="evidence" value="ECO:0007669"/>
    <property type="project" value="UniProtKB-UniRule"/>
</dbReference>
<feature type="binding site" evidence="9">
    <location>
        <position position="206"/>
    </location>
    <ligand>
        <name>pyridoxal 5'-phosphate</name>
        <dbReference type="ChEBI" id="CHEBI:597326"/>
    </ligand>
</feature>
<evidence type="ECO:0000256" key="4">
    <source>
        <dbReference type="ARBA" id="ARBA00011738"/>
    </source>
</evidence>
<dbReference type="AlphaFoldDB" id="A0AA95H866"/>
<keyword evidence="6 9" id="KW-0093">Biotin biosynthesis</keyword>
<dbReference type="Gene3D" id="3.40.640.10">
    <property type="entry name" value="Type I PLP-dependent aspartate aminotransferase-like (Major domain)"/>
    <property type="match status" value="1"/>
</dbReference>
<dbReference type="InterPro" id="IPR001917">
    <property type="entry name" value="Aminotrans_II_pyridoxalP_BS"/>
</dbReference>
<dbReference type="Gene3D" id="3.90.1150.10">
    <property type="entry name" value="Aspartate Aminotransferase, domain 1"/>
    <property type="match status" value="1"/>
</dbReference>
<dbReference type="InterPro" id="IPR022834">
    <property type="entry name" value="AONS_Proteobacteria"/>
</dbReference>
<organism evidence="12">
    <name type="scientific">Candidatus Thiocaldithrix dubininis</name>
    <dbReference type="NCBI Taxonomy" id="3080823"/>
    <lineage>
        <taxon>Bacteria</taxon>
        <taxon>Pseudomonadati</taxon>
        <taxon>Pseudomonadota</taxon>
        <taxon>Gammaproteobacteria</taxon>
        <taxon>Thiotrichales</taxon>
        <taxon>Thiotrichaceae</taxon>
        <taxon>Candidatus Thiocaldithrix</taxon>
    </lineage>
</organism>
<evidence type="ECO:0000256" key="5">
    <source>
        <dbReference type="ARBA" id="ARBA00022679"/>
    </source>
</evidence>
<comment type="pathway">
    <text evidence="2 9">Cofactor biosynthesis; biotin biosynthesis.</text>
</comment>
<name>A0AA95H866_9GAMM</name>
<feature type="binding site" evidence="9">
    <location>
        <position position="178"/>
    </location>
    <ligand>
        <name>pyridoxal 5'-phosphate</name>
        <dbReference type="ChEBI" id="CHEBI:597326"/>
    </ligand>
</feature>
<comment type="subunit">
    <text evidence="4 9">Homodimer.</text>
</comment>
<dbReference type="InterPro" id="IPR050087">
    <property type="entry name" value="AON_synthase_class-II"/>
</dbReference>
<dbReference type="InterPro" id="IPR015421">
    <property type="entry name" value="PyrdxlP-dep_Trfase_major"/>
</dbReference>
<feature type="binding site" evidence="9">
    <location>
        <position position="21"/>
    </location>
    <ligand>
        <name>substrate</name>
    </ligand>
</feature>